<feature type="compositionally biased region" description="Low complexity" evidence="1">
    <location>
        <begin position="70"/>
        <end position="83"/>
    </location>
</feature>
<feature type="region of interest" description="Disordered" evidence="1">
    <location>
        <begin position="1"/>
        <end position="24"/>
    </location>
</feature>
<protein>
    <submittedName>
        <fullName evidence="2">Uncharacterized protein</fullName>
    </submittedName>
</protein>
<evidence type="ECO:0000256" key="1">
    <source>
        <dbReference type="SAM" id="MobiDB-lite"/>
    </source>
</evidence>
<dbReference type="Proteomes" id="UP000467700">
    <property type="component" value="Unassembled WGS sequence"/>
</dbReference>
<organism evidence="2 3">
    <name type="scientific">Cyclocybe aegerita</name>
    <name type="common">Black poplar mushroom</name>
    <name type="synonym">Agrocybe aegerita</name>
    <dbReference type="NCBI Taxonomy" id="1973307"/>
    <lineage>
        <taxon>Eukaryota</taxon>
        <taxon>Fungi</taxon>
        <taxon>Dikarya</taxon>
        <taxon>Basidiomycota</taxon>
        <taxon>Agaricomycotina</taxon>
        <taxon>Agaricomycetes</taxon>
        <taxon>Agaricomycetidae</taxon>
        <taxon>Agaricales</taxon>
        <taxon>Agaricineae</taxon>
        <taxon>Bolbitiaceae</taxon>
        <taxon>Cyclocybe</taxon>
    </lineage>
</organism>
<evidence type="ECO:0000313" key="3">
    <source>
        <dbReference type="Proteomes" id="UP000467700"/>
    </source>
</evidence>
<dbReference type="AlphaFoldDB" id="A0A8S0XT40"/>
<proteinExistence type="predicted"/>
<feature type="compositionally biased region" description="Basic and acidic residues" evidence="1">
    <location>
        <begin position="13"/>
        <end position="24"/>
    </location>
</feature>
<dbReference type="EMBL" id="CACVBS010000094">
    <property type="protein sequence ID" value="CAA7270713.1"/>
    <property type="molecule type" value="Genomic_DNA"/>
</dbReference>
<gene>
    <name evidence="2" type="ORF">AAE3_LOCUS12909</name>
</gene>
<name>A0A8S0XT40_CYCAE</name>
<accession>A0A8S0XT40</accession>
<comment type="caution">
    <text evidence="2">The sequence shown here is derived from an EMBL/GenBank/DDBJ whole genome shotgun (WGS) entry which is preliminary data.</text>
</comment>
<sequence length="164" mass="17826">MSRKQKAPKANNKKAETCQRPEVQRLRARLREAETEKDRLALELSETKAHLKDTQAFLGQTIMAARMEPSTAASASSMSVAPAEPINGARKRSRSSSITSIDNESAPSSKKAKKKAKPNLPKAKQSTRGKAKSSPQPPGRKTKNLNGGGKRKKSKNRAAQGPRK</sequence>
<feature type="region of interest" description="Disordered" evidence="1">
    <location>
        <begin position="68"/>
        <end position="164"/>
    </location>
</feature>
<feature type="compositionally biased region" description="Basic residues" evidence="1">
    <location>
        <begin position="149"/>
        <end position="164"/>
    </location>
</feature>
<keyword evidence="3" id="KW-1185">Reference proteome</keyword>
<reference evidence="2 3" key="1">
    <citation type="submission" date="2020-01" db="EMBL/GenBank/DDBJ databases">
        <authorList>
            <person name="Gupta K D."/>
        </authorList>
    </citation>
    <scope>NUCLEOTIDE SEQUENCE [LARGE SCALE GENOMIC DNA]</scope>
</reference>
<evidence type="ECO:0000313" key="2">
    <source>
        <dbReference type="EMBL" id="CAA7270713.1"/>
    </source>
</evidence>
<feature type="compositionally biased region" description="Low complexity" evidence="1">
    <location>
        <begin position="95"/>
        <end position="109"/>
    </location>
</feature>